<keyword evidence="3" id="KW-0819">tRNA processing</keyword>
<evidence type="ECO:0000256" key="3">
    <source>
        <dbReference type="ARBA" id="ARBA00022694"/>
    </source>
</evidence>
<dbReference type="InterPro" id="IPR012094">
    <property type="entry name" value="tRNA_Ile_lys_synt"/>
</dbReference>
<dbReference type="AlphaFoldDB" id="A0A3B0TFY5"/>
<accession>A0A3B0TFY5</accession>
<dbReference type="PANTHER" id="PTHR43033">
    <property type="entry name" value="TRNA(ILE)-LYSIDINE SYNTHASE-RELATED"/>
    <property type="match status" value="1"/>
</dbReference>
<dbReference type="Pfam" id="PF01171">
    <property type="entry name" value="ATP_bind_3"/>
    <property type="match status" value="1"/>
</dbReference>
<dbReference type="SUPFAM" id="SSF82829">
    <property type="entry name" value="MesJ substrate recognition domain-like"/>
    <property type="match status" value="1"/>
</dbReference>
<dbReference type="CDD" id="cd01992">
    <property type="entry name" value="TilS_N"/>
    <property type="match status" value="1"/>
</dbReference>
<dbReference type="Gene3D" id="3.30.465.60">
    <property type="match status" value="1"/>
</dbReference>
<evidence type="ECO:0000256" key="4">
    <source>
        <dbReference type="ARBA" id="ARBA00022741"/>
    </source>
</evidence>
<name>A0A3B0TFY5_9ZZZZ</name>
<dbReference type="NCBIfam" id="TIGR02432">
    <property type="entry name" value="lysidine_TilS_N"/>
    <property type="match status" value="1"/>
</dbReference>
<gene>
    <name evidence="8" type="ORF">MNBD_BACTEROID05-773</name>
</gene>
<protein>
    <recommendedName>
        <fullName evidence="1">tRNA(Ile)-lysidine synthetase</fullName>
        <ecNumber evidence="1">6.3.4.19</ecNumber>
    </recommendedName>
</protein>
<evidence type="ECO:0000313" key="8">
    <source>
        <dbReference type="EMBL" id="VAW15830.1"/>
    </source>
</evidence>
<keyword evidence="4" id="KW-0547">Nucleotide-binding</keyword>
<dbReference type="InterPro" id="IPR011063">
    <property type="entry name" value="TilS/TtcA_N"/>
</dbReference>
<evidence type="ECO:0000259" key="7">
    <source>
        <dbReference type="Pfam" id="PF01171"/>
    </source>
</evidence>
<dbReference type="InterPro" id="IPR012795">
    <property type="entry name" value="tRNA_Ile_lys_synt_N"/>
</dbReference>
<proteinExistence type="predicted"/>
<evidence type="ECO:0000256" key="5">
    <source>
        <dbReference type="ARBA" id="ARBA00022840"/>
    </source>
</evidence>
<dbReference type="GO" id="GO:0032267">
    <property type="term" value="F:tRNA(Ile)-lysidine synthase activity"/>
    <property type="evidence" value="ECO:0007669"/>
    <property type="project" value="UniProtKB-EC"/>
</dbReference>
<comment type="catalytic activity">
    <reaction evidence="6">
        <text>cytidine(34) in tRNA(Ile2) + L-lysine + ATP = lysidine(34) in tRNA(Ile2) + AMP + diphosphate + H(+)</text>
        <dbReference type="Rhea" id="RHEA:43744"/>
        <dbReference type="Rhea" id="RHEA-COMP:10625"/>
        <dbReference type="Rhea" id="RHEA-COMP:10670"/>
        <dbReference type="ChEBI" id="CHEBI:15378"/>
        <dbReference type="ChEBI" id="CHEBI:30616"/>
        <dbReference type="ChEBI" id="CHEBI:32551"/>
        <dbReference type="ChEBI" id="CHEBI:33019"/>
        <dbReference type="ChEBI" id="CHEBI:82748"/>
        <dbReference type="ChEBI" id="CHEBI:83665"/>
        <dbReference type="ChEBI" id="CHEBI:456215"/>
        <dbReference type="EC" id="6.3.4.19"/>
    </reaction>
</comment>
<dbReference type="SUPFAM" id="SSF52402">
    <property type="entry name" value="Adenine nucleotide alpha hydrolases-like"/>
    <property type="match status" value="1"/>
</dbReference>
<dbReference type="GO" id="GO:0005524">
    <property type="term" value="F:ATP binding"/>
    <property type="evidence" value="ECO:0007669"/>
    <property type="project" value="UniProtKB-KW"/>
</dbReference>
<feature type="non-terminal residue" evidence="8">
    <location>
        <position position="1"/>
    </location>
</feature>
<evidence type="ECO:0000256" key="1">
    <source>
        <dbReference type="ARBA" id="ARBA00013267"/>
    </source>
</evidence>
<organism evidence="8">
    <name type="scientific">hydrothermal vent metagenome</name>
    <dbReference type="NCBI Taxonomy" id="652676"/>
    <lineage>
        <taxon>unclassified sequences</taxon>
        <taxon>metagenomes</taxon>
        <taxon>ecological metagenomes</taxon>
    </lineage>
</organism>
<sequence length="265" mass="30886">DQQYVKQLAKSLNIPFITEKWKKSEQTKQGSLEENARKKRFEFLIKTATKNKTKIIALAHHKNDIAETVLMRILRGSGLQGLQTILPKRKIENCFFIRPLCNVLATEIKTFLKQKKTSFITDPSNKNTDLFRNKIRLNLIPHLQRNYSSNIVELLSNLSKTASTDYEHLESQCEDIFEKKSKINKSNTSIEFTLDNFTKLHRSQKRMLIRQSIARLQGNTNRLSFKHMENVEAFYIKKTKKSQINLPQKISIKIQANKLIILKTP</sequence>
<feature type="domain" description="tRNA(Ile)-lysidine/2-thiocytidine synthase N-terminal" evidence="7">
    <location>
        <begin position="1"/>
        <end position="137"/>
    </location>
</feature>
<evidence type="ECO:0000256" key="6">
    <source>
        <dbReference type="ARBA" id="ARBA00048539"/>
    </source>
</evidence>
<dbReference type="EC" id="6.3.4.19" evidence="1"/>
<keyword evidence="2 8" id="KW-0436">Ligase</keyword>
<dbReference type="PANTHER" id="PTHR43033:SF1">
    <property type="entry name" value="TRNA(ILE)-LYSIDINE SYNTHASE-RELATED"/>
    <property type="match status" value="1"/>
</dbReference>
<reference evidence="8" key="1">
    <citation type="submission" date="2018-06" db="EMBL/GenBank/DDBJ databases">
        <authorList>
            <person name="Zhirakovskaya E."/>
        </authorList>
    </citation>
    <scope>NUCLEOTIDE SEQUENCE</scope>
</reference>
<dbReference type="GO" id="GO:0008033">
    <property type="term" value="P:tRNA processing"/>
    <property type="evidence" value="ECO:0007669"/>
    <property type="project" value="UniProtKB-KW"/>
</dbReference>
<dbReference type="Gene3D" id="3.40.50.620">
    <property type="entry name" value="HUPs"/>
    <property type="match status" value="1"/>
</dbReference>
<keyword evidence="5" id="KW-0067">ATP-binding</keyword>
<dbReference type="InterPro" id="IPR014729">
    <property type="entry name" value="Rossmann-like_a/b/a_fold"/>
</dbReference>
<evidence type="ECO:0000256" key="2">
    <source>
        <dbReference type="ARBA" id="ARBA00022598"/>
    </source>
</evidence>
<dbReference type="EMBL" id="UOEN01000291">
    <property type="protein sequence ID" value="VAW15830.1"/>
    <property type="molecule type" value="Genomic_DNA"/>
</dbReference>